<gene>
    <name evidence="2" type="ORF">FC83_GL003343</name>
</gene>
<dbReference type="RefSeq" id="WP_057002726.1">
    <property type="nucleotide sequence ID" value="NZ_AZGA01000057.1"/>
</dbReference>
<accession>A0A0R1XSY8</accession>
<evidence type="ECO:0000256" key="1">
    <source>
        <dbReference type="SAM" id="Phobius"/>
    </source>
</evidence>
<feature type="transmembrane region" description="Helical" evidence="1">
    <location>
        <begin position="20"/>
        <end position="42"/>
    </location>
</feature>
<dbReference type="PATRIC" id="fig|1423734.3.peg.3395"/>
<name>A0A0R1XSY8_9LACO</name>
<dbReference type="Proteomes" id="UP000051236">
    <property type="component" value="Unassembled WGS sequence"/>
</dbReference>
<keyword evidence="1" id="KW-0472">Membrane</keyword>
<comment type="caution">
    <text evidence="2">The sequence shown here is derived from an EMBL/GenBank/DDBJ whole genome shotgun (WGS) entry which is preliminary data.</text>
</comment>
<dbReference type="AlphaFoldDB" id="A0A0R1XSY8"/>
<evidence type="ECO:0000313" key="3">
    <source>
        <dbReference type="Proteomes" id="UP000051236"/>
    </source>
</evidence>
<reference evidence="2 3" key="1">
    <citation type="journal article" date="2015" name="Genome Announc.">
        <title>Expanding the biotechnology potential of lactobacilli through comparative genomics of 213 strains and associated genera.</title>
        <authorList>
            <person name="Sun Z."/>
            <person name="Harris H.M."/>
            <person name="McCann A."/>
            <person name="Guo C."/>
            <person name="Argimon S."/>
            <person name="Zhang W."/>
            <person name="Yang X."/>
            <person name="Jeffery I.B."/>
            <person name="Cooney J.C."/>
            <person name="Kagawa T.F."/>
            <person name="Liu W."/>
            <person name="Song Y."/>
            <person name="Salvetti E."/>
            <person name="Wrobel A."/>
            <person name="Rasinkangas P."/>
            <person name="Parkhill J."/>
            <person name="Rea M.C."/>
            <person name="O'Sullivan O."/>
            <person name="Ritari J."/>
            <person name="Douillard F.P."/>
            <person name="Paul Ross R."/>
            <person name="Yang R."/>
            <person name="Briner A.E."/>
            <person name="Felis G.E."/>
            <person name="de Vos W.M."/>
            <person name="Barrangou R."/>
            <person name="Klaenhammer T.R."/>
            <person name="Caufield P.W."/>
            <person name="Cui Y."/>
            <person name="Zhang H."/>
            <person name="O'Toole P.W."/>
        </authorList>
    </citation>
    <scope>NUCLEOTIDE SEQUENCE [LARGE SCALE GENOMIC DNA]</scope>
    <source>
        <strain evidence="2 3">DSM 18527</strain>
    </source>
</reference>
<evidence type="ECO:0000313" key="2">
    <source>
        <dbReference type="EMBL" id="KRM33258.1"/>
    </source>
</evidence>
<dbReference type="EMBL" id="AZGA01000057">
    <property type="protein sequence ID" value="KRM33258.1"/>
    <property type="molecule type" value="Genomic_DNA"/>
</dbReference>
<keyword evidence="1" id="KW-1133">Transmembrane helix</keyword>
<keyword evidence="3" id="KW-1185">Reference proteome</keyword>
<sequence>MPPDNTLQKKVDAVLHKHKLKHILIIAFALLVMLIPLGIHFVRYDLFPGDMIGVSFNELIRSKHQKEVRKILNNNPKDYKFIMAHKKQGAWDVSDLQGGGVYYKAYVVAKYGGHAVGIWAALDHRRSTYLKPVFYILKTEVYYDKHS</sequence>
<organism evidence="2 3">
    <name type="scientific">Agrilactobacillus composti DSM 18527 = JCM 14202</name>
    <dbReference type="NCBI Taxonomy" id="1423734"/>
    <lineage>
        <taxon>Bacteria</taxon>
        <taxon>Bacillati</taxon>
        <taxon>Bacillota</taxon>
        <taxon>Bacilli</taxon>
        <taxon>Lactobacillales</taxon>
        <taxon>Lactobacillaceae</taxon>
        <taxon>Agrilactobacillus</taxon>
    </lineage>
</organism>
<proteinExistence type="predicted"/>
<protein>
    <submittedName>
        <fullName evidence="2">Uncharacterized protein</fullName>
    </submittedName>
</protein>
<keyword evidence="1" id="KW-0812">Transmembrane</keyword>